<reference evidence="2" key="1">
    <citation type="submission" date="2023-03" db="EMBL/GenBank/DDBJ databases">
        <title>Massive genome expansion in bonnet fungi (Mycena s.s.) driven by repeated elements and novel gene families across ecological guilds.</title>
        <authorList>
            <consortium name="Lawrence Berkeley National Laboratory"/>
            <person name="Harder C.B."/>
            <person name="Miyauchi S."/>
            <person name="Viragh M."/>
            <person name="Kuo A."/>
            <person name="Thoen E."/>
            <person name="Andreopoulos B."/>
            <person name="Lu D."/>
            <person name="Skrede I."/>
            <person name="Drula E."/>
            <person name="Henrissat B."/>
            <person name="Morin E."/>
            <person name="Kohler A."/>
            <person name="Barry K."/>
            <person name="LaButti K."/>
            <person name="Morin E."/>
            <person name="Salamov A."/>
            <person name="Lipzen A."/>
            <person name="Mereny Z."/>
            <person name="Hegedus B."/>
            <person name="Baldrian P."/>
            <person name="Stursova M."/>
            <person name="Weitz H."/>
            <person name="Taylor A."/>
            <person name="Grigoriev I.V."/>
            <person name="Nagy L.G."/>
            <person name="Martin F."/>
            <person name="Kauserud H."/>
        </authorList>
    </citation>
    <scope>NUCLEOTIDE SEQUENCE</scope>
    <source>
        <strain evidence="2">CBHHK002</strain>
    </source>
</reference>
<dbReference type="EMBL" id="JARIHO010000130">
    <property type="protein sequence ID" value="KAJ7301665.1"/>
    <property type="molecule type" value="Genomic_DNA"/>
</dbReference>
<dbReference type="Proteomes" id="UP001218218">
    <property type="component" value="Unassembled WGS sequence"/>
</dbReference>
<keyword evidence="3" id="KW-1185">Reference proteome</keyword>
<feature type="region of interest" description="Disordered" evidence="1">
    <location>
        <begin position="65"/>
        <end position="84"/>
    </location>
</feature>
<organism evidence="2 3">
    <name type="scientific">Mycena albidolilacea</name>
    <dbReference type="NCBI Taxonomy" id="1033008"/>
    <lineage>
        <taxon>Eukaryota</taxon>
        <taxon>Fungi</taxon>
        <taxon>Dikarya</taxon>
        <taxon>Basidiomycota</taxon>
        <taxon>Agaricomycotina</taxon>
        <taxon>Agaricomycetes</taxon>
        <taxon>Agaricomycetidae</taxon>
        <taxon>Agaricales</taxon>
        <taxon>Marasmiineae</taxon>
        <taxon>Mycenaceae</taxon>
        <taxon>Mycena</taxon>
    </lineage>
</organism>
<proteinExistence type="predicted"/>
<evidence type="ECO:0000313" key="3">
    <source>
        <dbReference type="Proteomes" id="UP001218218"/>
    </source>
</evidence>
<protein>
    <submittedName>
        <fullName evidence="2">Uncharacterized protein</fullName>
    </submittedName>
</protein>
<sequence length="103" mass="11710">MVLGSNRARSGVVPECTCQKASLDIDLQPGDLEFFSNLSVFHTPRVKTRPRIRTSPSRHLLVWPRKESHQTARGTAGKRWDGLKTNEGKFPEEVWPLEAWDVV</sequence>
<gene>
    <name evidence="2" type="ORF">DFH08DRAFT_993427</name>
</gene>
<evidence type="ECO:0000313" key="2">
    <source>
        <dbReference type="EMBL" id="KAJ7301665.1"/>
    </source>
</evidence>
<evidence type="ECO:0000256" key="1">
    <source>
        <dbReference type="SAM" id="MobiDB-lite"/>
    </source>
</evidence>
<accession>A0AAD6YZF5</accession>
<name>A0AAD6YZF5_9AGAR</name>
<comment type="caution">
    <text evidence="2">The sequence shown here is derived from an EMBL/GenBank/DDBJ whole genome shotgun (WGS) entry which is preliminary data.</text>
</comment>
<dbReference type="AlphaFoldDB" id="A0AAD6YZF5"/>